<dbReference type="Gene3D" id="3.40.50.1820">
    <property type="entry name" value="alpha/beta hydrolase"/>
    <property type="match status" value="1"/>
</dbReference>
<dbReference type="PANTHER" id="PTHR43194:SF2">
    <property type="entry name" value="PEROXISOMAL MEMBRANE PROTEIN LPX1"/>
    <property type="match status" value="1"/>
</dbReference>
<evidence type="ECO:0000259" key="1">
    <source>
        <dbReference type="Pfam" id="PF00561"/>
    </source>
</evidence>
<reference evidence="2" key="1">
    <citation type="submission" date="2023-07" db="EMBL/GenBank/DDBJ databases">
        <authorList>
            <person name="Kim M."/>
        </authorList>
    </citation>
    <scope>NUCLEOTIDE SEQUENCE</scope>
    <source>
        <strain evidence="2">BIUV-7</strain>
    </source>
</reference>
<dbReference type="InterPro" id="IPR000073">
    <property type="entry name" value="AB_hydrolase_1"/>
</dbReference>
<protein>
    <submittedName>
        <fullName evidence="2">Alpha/beta fold hydrolase</fullName>
    </submittedName>
</protein>
<dbReference type="PANTHER" id="PTHR43194">
    <property type="entry name" value="HYDROLASE ALPHA/BETA FOLD FAMILY"/>
    <property type="match status" value="1"/>
</dbReference>
<dbReference type="Pfam" id="PF00561">
    <property type="entry name" value="Abhydrolase_1"/>
    <property type="match status" value="1"/>
</dbReference>
<keyword evidence="3" id="KW-1185">Reference proteome</keyword>
<sequence length="263" mass="27881">MASSPTEPEPIFFPAADGTRLAYVEMGDVGARPLVLIHGLFSNAWTNWIRYGHAARVVEAGFRLILPDLRGHGRSGAPHDPAAYPPDILADDGEALLAHLGLVDYDLGGYSLGGRTVLRMLARGARPRRAILSGMGLGGILHTAGRGDFFRKVLENFGSNPRGSAEWFSEAFLKTTGGDPKAMIPLLDSFVDTSREALAGIATPVLVLNGAEDQDNGSGEGLAEALPDGRFVAIPGNHMTAVLRHELGAEISSFLLAESLNES</sequence>
<dbReference type="GO" id="GO:0016787">
    <property type="term" value="F:hydrolase activity"/>
    <property type="evidence" value="ECO:0007669"/>
    <property type="project" value="UniProtKB-KW"/>
</dbReference>
<accession>A0ABT8Y6L5</accession>
<comment type="caution">
    <text evidence="2">The sequence shown here is derived from an EMBL/GenBank/DDBJ whole genome shotgun (WGS) entry which is preliminary data.</text>
</comment>
<evidence type="ECO:0000313" key="2">
    <source>
        <dbReference type="EMBL" id="MDO6413369.1"/>
    </source>
</evidence>
<feature type="domain" description="AB hydrolase-1" evidence="1">
    <location>
        <begin position="33"/>
        <end position="189"/>
    </location>
</feature>
<dbReference type="InterPro" id="IPR029058">
    <property type="entry name" value="AB_hydrolase_fold"/>
</dbReference>
<name>A0ABT8Y6L5_9SPHN</name>
<keyword evidence="2" id="KW-0378">Hydrolase</keyword>
<dbReference type="EMBL" id="JAUOTP010000001">
    <property type="protein sequence ID" value="MDO6413369.1"/>
    <property type="molecule type" value="Genomic_DNA"/>
</dbReference>
<proteinExistence type="predicted"/>
<dbReference type="InterPro" id="IPR050228">
    <property type="entry name" value="Carboxylesterase_BioH"/>
</dbReference>
<organism evidence="2 3">
    <name type="scientific">Sphingomonas natans</name>
    <dbReference type="NCBI Taxonomy" id="3063330"/>
    <lineage>
        <taxon>Bacteria</taxon>
        <taxon>Pseudomonadati</taxon>
        <taxon>Pseudomonadota</taxon>
        <taxon>Alphaproteobacteria</taxon>
        <taxon>Sphingomonadales</taxon>
        <taxon>Sphingomonadaceae</taxon>
        <taxon>Sphingomonas</taxon>
    </lineage>
</organism>
<evidence type="ECO:0000313" key="3">
    <source>
        <dbReference type="Proteomes" id="UP001169764"/>
    </source>
</evidence>
<dbReference type="SUPFAM" id="SSF53474">
    <property type="entry name" value="alpha/beta-Hydrolases"/>
    <property type="match status" value="1"/>
</dbReference>
<dbReference type="Proteomes" id="UP001169764">
    <property type="component" value="Unassembled WGS sequence"/>
</dbReference>
<gene>
    <name evidence="2" type="ORF">Q4F19_03145</name>
</gene>
<dbReference type="RefSeq" id="WP_303539719.1">
    <property type="nucleotide sequence ID" value="NZ_JAUOTP010000001.1"/>
</dbReference>